<feature type="repeat" description="TPR" evidence="5">
    <location>
        <begin position="657"/>
        <end position="690"/>
    </location>
</feature>
<dbReference type="Pfam" id="PF00069">
    <property type="entry name" value="Pkinase"/>
    <property type="match status" value="1"/>
</dbReference>
<dbReference type="InterPro" id="IPR011990">
    <property type="entry name" value="TPR-like_helical_dom_sf"/>
</dbReference>
<dbReference type="SUPFAM" id="SSF48452">
    <property type="entry name" value="TPR-like"/>
    <property type="match status" value="1"/>
</dbReference>
<dbReference type="PANTHER" id="PTHR43289:SF34">
    <property type="entry name" value="SERINE_THREONINE-PROTEIN KINASE YBDM-RELATED"/>
    <property type="match status" value="1"/>
</dbReference>
<dbReference type="PANTHER" id="PTHR43289">
    <property type="entry name" value="MITOGEN-ACTIVATED PROTEIN KINASE KINASE KINASE 20-RELATED"/>
    <property type="match status" value="1"/>
</dbReference>
<name>A0A956NCP3_UNCEI</name>
<dbReference type="Pfam" id="PF13424">
    <property type="entry name" value="TPR_12"/>
    <property type="match status" value="1"/>
</dbReference>
<dbReference type="CDD" id="cd14014">
    <property type="entry name" value="STKc_PknB_like"/>
    <property type="match status" value="1"/>
</dbReference>
<dbReference type="Pfam" id="PF13181">
    <property type="entry name" value="TPR_8"/>
    <property type="match status" value="1"/>
</dbReference>
<accession>A0A956NCP3</accession>
<evidence type="ECO:0000256" key="4">
    <source>
        <dbReference type="ARBA" id="ARBA00022840"/>
    </source>
</evidence>
<dbReference type="SMART" id="SM00028">
    <property type="entry name" value="TPR"/>
    <property type="match status" value="7"/>
</dbReference>
<dbReference type="AlphaFoldDB" id="A0A956NCP3"/>
<keyword evidence="2" id="KW-0547">Nucleotide-binding</keyword>
<evidence type="ECO:0000313" key="7">
    <source>
        <dbReference type="EMBL" id="MCA9755175.1"/>
    </source>
</evidence>
<evidence type="ECO:0000256" key="2">
    <source>
        <dbReference type="ARBA" id="ARBA00022741"/>
    </source>
</evidence>
<organism evidence="7 8">
    <name type="scientific">Eiseniibacteriota bacterium</name>
    <dbReference type="NCBI Taxonomy" id="2212470"/>
    <lineage>
        <taxon>Bacteria</taxon>
        <taxon>Candidatus Eiseniibacteriota</taxon>
    </lineage>
</organism>
<reference evidence="7" key="1">
    <citation type="submission" date="2020-04" db="EMBL/GenBank/DDBJ databases">
        <authorList>
            <person name="Zhang T."/>
        </authorList>
    </citation>
    <scope>NUCLEOTIDE SEQUENCE</scope>
    <source>
        <strain evidence="7">HKST-UBA02</strain>
    </source>
</reference>
<keyword evidence="4" id="KW-0067">ATP-binding</keyword>
<keyword evidence="1" id="KW-0808">Transferase</keyword>
<keyword evidence="5" id="KW-0802">TPR repeat</keyword>
<keyword evidence="3 7" id="KW-0418">Kinase</keyword>
<protein>
    <submittedName>
        <fullName evidence="7">Protein kinase</fullName>
    </submittedName>
</protein>
<dbReference type="InterPro" id="IPR000719">
    <property type="entry name" value="Prot_kinase_dom"/>
</dbReference>
<sequence>MRVPNYKLLELLSSGGMGSVYLAQDERLPRKVAIKVVKGDGSEEAHRRLVTEARIAAALSHPNICTVFEVGETDEGRPFIVMEYLSEPSLVDVRLSAAQVLEVGIQAADALAEAHSHDVVHRDMKPANLVRTKRGHLKVLDFGIAATRASHGLALDEESDDVSTASRGAGTLAFMSPEQVRREPLDHRTDIFSLGATLYALATGRSPFVGASVGAVCRAICSDSPLPPSTVDSSFPREFDLVIETAMQKRPKDRFASASAMKSALEVASRSLSQNQPEANSRSSVPVRRAAAHFDRPRLVVLPLEVTGPDPADRALGYGIANVVSAAVGQAQFGVGSRYCVLPMSDIRARDVRTIEAARIDLGASLVLTGVVSRATGSTAVVLQLVDATDERVLKSARIERDGSVAFLEDQILHLVLQLLEIDADSATLEETRSLGSTRDATAYSYYLSGVGHLMDFEDPDRVHAAIRDLERSVAQDSDFALAHAKLGEAHWRLYEHTKRIQCVERAKEHCRRAFELERSMSQVHITLGLIAKGIGRTEEALESLMLARSAEGTSPEISIALGRVHEALGDFESAEQALLLAVQLKPDYWGSHNAYGAYLYRRGRSEDALAQFQEVVRLIPESGWGYSNLGSLYHAIGQYDDAGDMLKQSYDRRRDYTTASNLGTLYWGMHDFEEARRWFSEALSINDRDHRIWGYRGVCTYYLDRPDPAWRVDMERAIELAEAELDVDPSSDSLRAHIASYLAHLGNETESTSWMSKMSHPESWPAELHLVIAVSWRALGDIEKARSHIEEARIKGVSESLITRDPVLSGLVGGE</sequence>
<evidence type="ECO:0000256" key="3">
    <source>
        <dbReference type="ARBA" id="ARBA00022777"/>
    </source>
</evidence>
<dbReference type="Gene3D" id="1.10.510.10">
    <property type="entry name" value="Transferase(Phosphotransferase) domain 1"/>
    <property type="match status" value="1"/>
</dbReference>
<reference evidence="7" key="2">
    <citation type="journal article" date="2021" name="Microbiome">
        <title>Successional dynamics and alternative stable states in a saline activated sludge microbial community over 9 years.</title>
        <authorList>
            <person name="Wang Y."/>
            <person name="Ye J."/>
            <person name="Ju F."/>
            <person name="Liu L."/>
            <person name="Boyd J.A."/>
            <person name="Deng Y."/>
            <person name="Parks D.H."/>
            <person name="Jiang X."/>
            <person name="Yin X."/>
            <person name="Woodcroft B.J."/>
            <person name="Tyson G.W."/>
            <person name="Hugenholtz P."/>
            <person name="Polz M.F."/>
            <person name="Zhang T."/>
        </authorList>
    </citation>
    <scope>NUCLEOTIDE SEQUENCE</scope>
    <source>
        <strain evidence="7">HKST-UBA02</strain>
    </source>
</reference>
<dbReference type="InterPro" id="IPR011009">
    <property type="entry name" value="Kinase-like_dom_sf"/>
</dbReference>
<evidence type="ECO:0000256" key="5">
    <source>
        <dbReference type="PROSITE-ProRule" id="PRU00339"/>
    </source>
</evidence>
<feature type="repeat" description="TPR" evidence="5">
    <location>
        <begin position="556"/>
        <end position="589"/>
    </location>
</feature>
<dbReference type="GO" id="GO:0004674">
    <property type="term" value="F:protein serine/threonine kinase activity"/>
    <property type="evidence" value="ECO:0007669"/>
    <property type="project" value="TreeGrafter"/>
</dbReference>
<comment type="caution">
    <text evidence="7">The sequence shown here is derived from an EMBL/GenBank/DDBJ whole genome shotgun (WGS) entry which is preliminary data.</text>
</comment>
<gene>
    <name evidence="7" type="ORF">KDA27_05185</name>
</gene>
<proteinExistence type="predicted"/>
<dbReference type="SUPFAM" id="SSF56112">
    <property type="entry name" value="Protein kinase-like (PK-like)"/>
    <property type="match status" value="1"/>
</dbReference>
<evidence type="ECO:0000256" key="1">
    <source>
        <dbReference type="ARBA" id="ARBA00022679"/>
    </source>
</evidence>
<dbReference type="PROSITE" id="PS50011">
    <property type="entry name" value="PROTEIN_KINASE_DOM"/>
    <property type="match status" value="1"/>
</dbReference>
<evidence type="ECO:0000313" key="8">
    <source>
        <dbReference type="Proteomes" id="UP000739538"/>
    </source>
</evidence>
<dbReference type="PROSITE" id="PS50005">
    <property type="entry name" value="TPR"/>
    <property type="match status" value="2"/>
</dbReference>
<dbReference type="Gene3D" id="1.25.40.10">
    <property type="entry name" value="Tetratricopeptide repeat domain"/>
    <property type="match status" value="2"/>
</dbReference>
<dbReference type="Gene3D" id="3.30.200.20">
    <property type="entry name" value="Phosphorylase Kinase, domain 1"/>
    <property type="match status" value="1"/>
</dbReference>
<dbReference type="InterPro" id="IPR019734">
    <property type="entry name" value="TPR_rpt"/>
</dbReference>
<feature type="domain" description="Protein kinase" evidence="6">
    <location>
        <begin position="6"/>
        <end position="266"/>
    </location>
</feature>
<dbReference type="GO" id="GO:0005524">
    <property type="term" value="F:ATP binding"/>
    <property type="evidence" value="ECO:0007669"/>
    <property type="project" value="UniProtKB-KW"/>
</dbReference>
<dbReference type="EMBL" id="JAGQHS010000017">
    <property type="protein sequence ID" value="MCA9755175.1"/>
    <property type="molecule type" value="Genomic_DNA"/>
</dbReference>
<dbReference type="SMART" id="SM00220">
    <property type="entry name" value="S_TKc"/>
    <property type="match status" value="1"/>
</dbReference>
<evidence type="ECO:0000259" key="6">
    <source>
        <dbReference type="PROSITE" id="PS50011"/>
    </source>
</evidence>
<dbReference type="Proteomes" id="UP000739538">
    <property type="component" value="Unassembled WGS sequence"/>
</dbReference>